<dbReference type="PROSITE" id="PS50405">
    <property type="entry name" value="GST_CTER"/>
    <property type="match status" value="1"/>
</dbReference>
<dbReference type="eggNOG" id="COG0625">
    <property type="taxonomic scope" value="Bacteria"/>
</dbReference>
<dbReference type="SUPFAM" id="SSF52833">
    <property type="entry name" value="Thioredoxin-like"/>
    <property type="match status" value="1"/>
</dbReference>
<comment type="similarity">
    <text evidence="1">Belongs to the GST superfamily.</text>
</comment>
<dbReference type="Proteomes" id="UP000001035">
    <property type="component" value="Chromosome 2"/>
</dbReference>
<dbReference type="EMBL" id="AM747721">
    <property type="protein sequence ID" value="CAR56508.1"/>
    <property type="molecule type" value="Genomic_DNA"/>
</dbReference>
<organism evidence="5 6">
    <name type="scientific">Burkholderia cenocepacia (strain ATCC BAA-245 / DSM 16553 / LMG 16656 / NCTC 13227 / J2315 / CF5610)</name>
    <name type="common">Burkholderia cepacia (strain J2315)</name>
    <dbReference type="NCBI Taxonomy" id="216591"/>
    <lineage>
        <taxon>Bacteria</taxon>
        <taxon>Pseudomonadati</taxon>
        <taxon>Pseudomonadota</taxon>
        <taxon>Betaproteobacteria</taxon>
        <taxon>Burkholderiales</taxon>
        <taxon>Burkholderiaceae</taxon>
        <taxon>Burkholderia</taxon>
        <taxon>Burkholderia cepacia complex</taxon>
    </lineage>
</organism>
<evidence type="ECO:0000256" key="1">
    <source>
        <dbReference type="ARBA" id="ARBA00007409"/>
    </source>
</evidence>
<evidence type="ECO:0000313" key="5">
    <source>
        <dbReference type="EMBL" id="CAR56508.1"/>
    </source>
</evidence>
<dbReference type="Gene3D" id="3.40.30.10">
    <property type="entry name" value="Glutaredoxin"/>
    <property type="match status" value="1"/>
</dbReference>
<dbReference type="CDD" id="cd03180">
    <property type="entry name" value="GST_C_2"/>
    <property type="match status" value="1"/>
</dbReference>
<dbReference type="CDD" id="cd03047">
    <property type="entry name" value="GST_N_2"/>
    <property type="match status" value="1"/>
</dbReference>
<evidence type="ECO:0000256" key="2">
    <source>
        <dbReference type="ARBA" id="ARBA00022679"/>
    </source>
</evidence>
<dbReference type="Gene3D" id="1.20.1050.10">
    <property type="match status" value="1"/>
</dbReference>
<dbReference type="KEGG" id="bcj:BCAM2644"/>
<protein>
    <submittedName>
        <fullName evidence="5">Glutathione S-transferase</fullName>
    </submittedName>
</protein>
<feature type="domain" description="GST N-terminal" evidence="3">
    <location>
        <begin position="16"/>
        <end position="97"/>
    </location>
</feature>
<reference evidence="5 6" key="1">
    <citation type="journal article" date="2009" name="J. Bacteriol.">
        <title>The genome of Burkholderia cenocepacia J2315, an epidemic pathogen of cystic fibrosis patients.</title>
        <authorList>
            <person name="Holden M.T."/>
            <person name="Seth-Smith H.M."/>
            <person name="Crossman L.C."/>
            <person name="Sebaihia M."/>
            <person name="Bentley S.D."/>
            <person name="Cerdeno-Tarraga A.M."/>
            <person name="Thomson N.R."/>
            <person name="Bason N."/>
            <person name="Quail M.A."/>
            <person name="Sharp S."/>
            <person name="Cherevach I."/>
            <person name="Churcher C."/>
            <person name="Goodhead I."/>
            <person name="Hauser H."/>
            <person name="Holroyd N."/>
            <person name="Mungall K."/>
            <person name="Scott P."/>
            <person name="Walker D."/>
            <person name="White B."/>
            <person name="Rose H."/>
            <person name="Iversen P."/>
            <person name="Mil-Homens D."/>
            <person name="Rocha E.P."/>
            <person name="Fialho A.M."/>
            <person name="Baldwin A."/>
            <person name="Dowson C."/>
            <person name="Barrell B.G."/>
            <person name="Govan J.R."/>
            <person name="Vandamme P."/>
            <person name="Hart C.A."/>
            <person name="Mahenthiralingam E."/>
            <person name="Parkhill J."/>
        </authorList>
    </citation>
    <scope>NUCLEOTIDE SEQUENCE [LARGE SCALE GENOMIC DNA]</scope>
    <source>
        <strain evidence="6">ATCC BAA-245 / DSM 16553 / LMG 16656 / NCTC 13227 / J2315 / CF5610</strain>
    </source>
</reference>
<dbReference type="PANTHER" id="PTHR44051">
    <property type="entry name" value="GLUTATHIONE S-TRANSFERASE-RELATED"/>
    <property type="match status" value="1"/>
</dbReference>
<dbReference type="InterPro" id="IPR004045">
    <property type="entry name" value="Glutathione_S-Trfase_N"/>
</dbReference>
<keyword evidence="6" id="KW-1185">Reference proteome</keyword>
<evidence type="ECO:0000259" key="3">
    <source>
        <dbReference type="PROSITE" id="PS50404"/>
    </source>
</evidence>
<dbReference type="GO" id="GO:0016740">
    <property type="term" value="F:transferase activity"/>
    <property type="evidence" value="ECO:0007669"/>
    <property type="project" value="UniProtKB-KW"/>
</dbReference>
<evidence type="ECO:0000259" key="4">
    <source>
        <dbReference type="PROSITE" id="PS50405"/>
    </source>
</evidence>
<dbReference type="HOGENOM" id="CLU_011226_6_2_4"/>
<dbReference type="InterPro" id="IPR036249">
    <property type="entry name" value="Thioredoxin-like_sf"/>
</dbReference>
<feature type="domain" description="GST C-terminal" evidence="4">
    <location>
        <begin position="102"/>
        <end position="223"/>
    </location>
</feature>
<keyword evidence="2" id="KW-0808">Transferase</keyword>
<dbReference type="SFLD" id="SFLDG01150">
    <property type="entry name" value="Main.1:_Beta-like"/>
    <property type="match status" value="1"/>
</dbReference>
<dbReference type="InterPro" id="IPR010987">
    <property type="entry name" value="Glutathione-S-Trfase_C-like"/>
</dbReference>
<dbReference type="AlphaFoldDB" id="B4EKC9"/>
<sequence length="223" mass="24893">MSRAPNAPHPTSQGDCMLRILGKIPSINVRKVLWLCTELNLPFEQEDWGAGFRTTHDPAYLALNPNALVPVIKDDDFVLWESNTIIRYLANRYGGDALYPAEPQARARVDQWIDWQGADLNRSWVGAFLGLVRKSPDHQDPDGIAQSIAGWTKHMHVLNAQLDKTGAYVAGNTFTLADIPIGLSVNRWFGTPFEHPELPAVSRYIERLATREGFKQYGGSANP</sequence>
<accession>B4EKC9</accession>
<dbReference type="FunFam" id="3.40.30.10:FF:000039">
    <property type="entry name" value="Glutathione S-transferase domain"/>
    <property type="match status" value="1"/>
</dbReference>
<dbReference type="InterPro" id="IPR040079">
    <property type="entry name" value="Glutathione_S-Trfase"/>
</dbReference>
<dbReference type="PANTHER" id="PTHR44051:SF19">
    <property type="entry name" value="DISULFIDE-BOND OXIDOREDUCTASE YFCG"/>
    <property type="match status" value="1"/>
</dbReference>
<dbReference type="Pfam" id="PF13417">
    <property type="entry name" value="GST_N_3"/>
    <property type="match status" value="1"/>
</dbReference>
<name>B4EKC9_BURCJ</name>
<proteinExistence type="inferred from homology"/>
<dbReference type="SFLD" id="SFLDS00019">
    <property type="entry name" value="Glutathione_Transferase_(cytos"/>
    <property type="match status" value="1"/>
</dbReference>
<dbReference type="SUPFAM" id="SSF47616">
    <property type="entry name" value="GST C-terminal domain-like"/>
    <property type="match status" value="1"/>
</dbReference>
<dbReference type="SFLD" id="SFLDG00358">
    <property type="entry name" value="Main_(cytGST)"/>
    <property type="match status" value="1"/>
</dbReference>
<dbReference type="PROSITE" id="PS50404">
    <property type="entry name" value="GST_NTER"/>
    <property type="match status" value="1"/>
</dbReference>
<evidence type="ECO:0000313" key="6">
    <source>
        <dbReference type="Proteomes" id="UP000001035"/>
    </source>
</evidence>
<gene>
    <name evidence="5" type="ORF">BCAM2644</name>
</gene>
<dbReference type="InterPro" id="IPR036282">
    <property type="entry name" value="Glutathione-S-Trfase_C_sf"/>
</dbReference>